<dbReference type="GO" id="GO:0003676">
    <property type="term" value="F:nucleic acid binding"/>
    <property type="evidence" value="ECO:0007669"/>
    <property type="project" value="InterPro"/>
</dbReference>
<sequence length="71" mass="7482">MQSVENLNFKLHTDGSALYNPGPAASGWSIRDHSGKWNAGFATRIGVTSALGAELRGGARDGLITARDLNI</sequence>
<dbReference type="InterPro" id="IPR044730">
    <property type="entry name" value="RNase_H-like_dom_plant"/>
</dbReference>
<accession>A0AAV5IKE6</accession>
<dbReference type="InterPro" id="IPR002156">
    <property type="entry name" value="RNaseH_domain"/>
</dbReference>
<dbReference type="Proteomes" id="UP001054252">
    <property type="component" value="Unassembled WGS sequence"/>
</dbReference>
<dbReference type="AlphaFoldDB" id="A0AAV5IKE6"/>
<proteinExistence type="predicted"/>
<name>A0AAV5IKE6_9ROSI</name>
<dbReference type="CDD" id="cd06222">
    <property type="entry name" value="RNase_H_like"/>
    <property type="match status" value="1"/>
</dbReference>
<evidence type="ECO:0000313" key="3">
    <source>
        <dbReference type="Proteomes" id="UP001054252"/>
    </source>
</evidence>
<dbReference type="EMBL" id="BPVZ01000015">
    <property type="protein sequence ID" value="GKV00394.1"/>
    <property type="molecule type" value="Genomic_DNA"/>
</dbReference>
<dbReference type="InterPro" id="IPR012337">
    <property type="entry name" value="RNaseH-like_sf"/>
</dbReference>
<evidence type="ECO:0000313" key="2">
    <source>
        <dbReference type="EMBL" id="GKV00394.1"/>
    </source>
</evidence>
<reference evidence="2 3" key="1">
    <citation type="journal article" date="2021" name="Commun. Biol.">
        <title>The genome of Shorea leprosula (Dipterocarpaceae) highlights the ecological relevance of drought in aseasonal tropical rainforests.</title>
        <authorList>
            <person name="Ng K.K.S."/>
            <person name="Kobayashi M.J."/>
            <person name="Fawcett J.A."/>
            <person name="Hatakeyama M."/>
            <person name="Paape T."/>
            <person name="Ng C.H."/>
            <person name="Ang C.C."/>
            <person name="Tnah L.H."/>
            <person name="Lee C.T."/>
            <person name="Nishiyama T."/>
            <person name="Sese J."/>
            <person name="O'Brien M.J."/>
            <person name="Copetti D."/>
            <person name="Mohd Noor M.I."/>
            <person name="Ong R.C."/>
            <person name="Putra M."/>
            <person name="Sireger I.Z."/>
            <person name="Indrioko S."/>
            <person name="Kosugi Y."/>
            <person name="Izuno A."/>
            <person name="Isagi Y."/>
            <person name="Lee S.L."/>
            <person name="Shimizu K.K."/>
        </authorList>
    </citation>
    <scope>NUCLEOTIDE SEQUENCE [LARGE SCALE GENOMIC DNA]</scope>
    <source>
        <strain evidence="2">214</strain>
    </source>
</reference>
<dbReference type="Gene3D" id="3.30.420.10">
    <property type="entry name" value="Ribonuclease H-like superfamily/Ribonuclease H"/>
    <property type="match status" value="1"/>
</dbReference>
<gene>
    <name evidence="2" type="ORF">SLEP1_g13086</name>
</gene>
<dbReference type="GO" id="GO:0004523">
    <property type="term" value="F:RNA-DNA hybrid ribonuclease activity"/>
    <property type="evidence" value="ECO:0007669"/>
    <property type="project" value="InterPro"/>
</dbReference>
<feature type="domain" description="RNase H type-1" evidence="1">
    <location>
        <begin position="13"/>
        <end position="69"/>
    </location>
</feature>
<organism evidence="2 3">
    <name type="scientific">Rubroshorea leprosula</name>
    <dbReference type="NCBI Taxonomy" id="152421"/>
    <lineage>
        <taxon>Eukaryota</taxon>
        <taxon>Viridiplantae</taxon>
        <taxon>Streptophyta</taxon>
        <taxon>Embryophyta</taxon>
        <taxon>Tracheophyta</taxon>
        <taxon>Spermatophyta</taxon>
        <taxon>Magnoliopsida</taxon>
        <taxon>eudicotyledons</taxon>
        <taxon>Gunneridae</taxon>
        <taxon>Pentapetalae</taxon>
        <taxon>rosids</taxon>
        <taxon>malvids</taxon>
        <taxon>Malvales</taxon>
        <taxon>Dipterocarpaceae</taxon>
        <taxon>Rubroshorea</taxon>
    </lineage>
</organism>
<protein>
    <recommendedName>
        <fullName evidence="1">RNase H type-1 domain-containing protein</fullName>
    </recommendedName>
</protein>
<dbReference type="InterPro" id="IPR036397">
    <property type="entry name" value="RNaseH_sf"/>
</dbReference>
<evidence type="ECO:0000259" key="1">
    <source>
        <dbReference type="Pfam" id="PF13456"/>
    </source>
</evidence>
<dbReference type="Pfam" id="PF13456">
    <property type="entry name" value="RVT_3"/>
    <property type="match status" value="1"/>
</dbReference>
<comment type="caution">
    <text evidence="2">The sequence shown here is derived from an EMBL/GenBank/DDBJ whole genome shotgun (WGS) entry which is preliminary data.</text>
</comment>
<keyword evidence="3" id="KW-1185">Reference proteome</keyword>
<dbReference type="SUPFAM" id="SSF53098">
    <property type="entry name" value="Ribonuclease H-like"/>
    <property type="match status" value="1"/>
</dbReference>